<gene>
    <name evidence="7" type="ORF">MACH21_17750</name>
</gene>
<dbReference type="GO" id="GO:0016020">
    <property type="term" value="C:membrane"/>
    <property type="evidence" value="ECO:0007669"/>
    <property type="project" value="UniProtKB-SubCell"/>
</dbReference>
<feature type="transmembrane region" description="Helical" evidence="5">
    <location>
        <begin position="138"/>
        <end position="157"/>
    </location>
</feature>
<organism evidence="7 8">
    <name type="scientific">Roseicyclus marinus</name>
    <dbReference type="NCBI Taxonomy" id="2161673"/>
    <lineage>
        <taxon>Bacteria</taxon>
        <taxon>Pseudomonadati</taxon>
        <taxon>Pseudomonadota</taxon>
        <taxon>Alphaproteobacteria</taxon>
        <taxon>Rhodobacterales</taxon>
        <taxon>Roseobacteraceae</taxon>
        <taxon>Roseicyclus</taxon>
    </lineage>
</organism>
<evidence type="ECO:0000256" key="1">
    <source>
        <dbReference type="ARBA" id="ARBA00004141"/>
    </source>
</evidence>
<feature type="transmembrane region" description="Helical" evidence="5">
    <location>
        <begin position="86"/>
        <end position="105"/>
    </location>
</feature>
<sequence>MPPRDLLLVAVVILAWGSNFSAMKIALAELPPFLFVGLRFALLIPLIAIFPRPAGWGAILAVGALINMGQFAFLFGAMAADASAGLASLIIQSQVPLTILLAWAVYGERITLVQGAGIALAVLGLGGIGMVAGGNITLLGLGLILCGALSWAIGNLVLRRLPGVRMLPLFVWGSLVPPLPMLCLSLLTEGPAPLATIAALSPAGWGAVAYVAIASTVVGYSIWGTLMSRHPAALVTPFALLIPLVGMATAALVLGERITLGETLAGLLVLTGLALAVLGPRHAARRARRAPPPAP</sequence>
<keyword evidence="4 5" id="KW-0472">Membrane</keyword>
<evidence type="ECO:0000259" key="6">
    <source>
        <dbReference type="Pfam" id="PF00892"/>
    </source>
</evidence>
<feature type="domain" description="EamA" evidence="6">
    <location>
        <begin position="139"/>
        <end position="277"/>
    </location>
</feature>
<feature type="transmembrane region" description="Helical" evidence="5">
    <location>
        <begin position="207"/>
        <end position="226"/>
    </location>
</feature>
<feature type="transmembrane region" description="Helical" evidence="5">
    <location>
        <begin position="112"/>
        <end position="132"/>
    </location>
</feature>
<dbReference type="InterPro" id="IPR050638">
    <property type="entry name" value="AA-Vitamin_Transporters"/>
</dbReference>
<comment type="subcellular location">
    <subcellularLocation>
        <location evidence="1">Membrane</location>
        <topology evidence="1">Multi-pass membrane protein</topology>
    </subcellularLocation>
</comment>
<dbReference type="PANTHER" id="PTHR32322:SF9">
    <property type="entry name" value="AMINO-ACID METABOLITE EFFLUX PUMP-RELATED"/>
    <property type="match status" value="1"/>
</dbReference>
<evidence type="ECO:0000256" key="4">
    <source>
        <dbReference type="ARBA" id="ARBA00023136"/>
    </source>
</evidence>
<feature type="transmembrane region" description="Helical" evidence="5">
    <location>
        <begin position="233"/>
        <end position="254"/>
    </location>
</feature>
<dbReference type="RefSeq" id="WP_338271411.1">
    <property type="nucleotide sequence ID" value="NZ_AP027266.1"/>
</dbReference>
<keyword evidence="8" id="KW-1185">Reference proteome</keyword>
<evidence type="ECO:0000256" key="3">
    <source>
        <dbReference type="ARBA" id="ARBA00022989"/>
    </source>
</evidence>
<name>A0AA48HC72_9RHOB</name>
<dbReference type="Proteomes" id="UP001337723">
    <property type="component" value="Chromosome"/>
</dbReference>
<dbReference type="Pfam" id="PF00892">
    <property type="entry name" value="EamA"/>
    <property type="match status" value="2"/>
</dbReference>
<dbReference type="PANTHER" id="PTHR32322">
    <property type="entry name" value="INNER MEMBRANE TRANSPORTER"/>
    <property type="match status" value="1"/>
</dbReference>
<evidence type="ECO:0000256" key="5">
    <source>
        <dbReference type="SAM" id="Phobius"/>
    </source>
</evidence>
<feature type="domain" description="EamA" evidence="6">
    <location>
        <begin position="6"/>
        <end position="128"/>
    </location>
</feature>
<dbReference type="KEGG" id="rmai:MACH21_17750"/>
<dbReference type="SUPFAM" id="SSF103481">
    <property type="entry name" value="Multidrug resistance efflux transporter EmrE"/>
    <property type="match status" value="2"/>
</dbReference>
<proteinExistence type="predicted"/>
<dbReference type="AlphaFoldDB" id="A0AA48HC72"/>
<evidence type="ECO:0000313" key="8">
    <source>
        <dbReference type="Proteomes" id="UP001337723"/>
    </source>
</evidence>
<evidence type="ECO:0000313" key="7">
    <source>
        <dbReference type="EMBL" id="BDW85598.1"/>
    </source>
</evidence>
<feature type="transmembrane region" description="Helical" evidence="5">
    <location>
        <begin position="57"/>
        <end position="80"/>
    </location>
</feature>
<feature type="transmembrane region" description="Helical" evidence="5">
    <location>
        <begin position="32"/>
        <end position="50"/>
    </location>
</feature>
<keyword evidence="2 5" id="KW-0812">Transmembrane</keyword>
<dbReference type="InterPro" id="IPR037185">
    <property type="entry name" value="EmrE-like"/>
</dbReference>
<protein>
    <submittedName>
        <fullName evidence="7">O-acetylserine/cysteine exporter</fullName>
    </submittedName>
</protein>
<dbReference type="EMBL" id="AP027266">
    <property type="protein sequence ID" value="BDW85598.1"/>
    <property type="molecule type" value="Genomic_DNA"/>
</dbReference>
<feature type="transmembrane region" description="Helical" evidence="5">
    <location>
        <begin position="260"/>
        <end position="279"/>
    </location>
</feature>
<reference evidence="7 8" key="1">
    <citation type="submission" date="2023-01" db="EMBL/GenBank/DDBJ databases">
        <title>Complete genome sequence of Roseicyclus marinus strain Dej080120_10.</title>
        <authorList>
            <person name="Ueki S."/>
            <person name="Maruyama F."/>
        </authorList>
    </citation>
    <scope>NUCLEOTIDE SEQUENCE [LARGE SCALE GENOMIC DNA]</scope>
    <source>
        <strain evidence="7 8">Dej080120_10</strain>
    </source>
</reference>
<keyword evidence="3 5" id="KW-1133">Transmembrane helix</keyword>
<feature type="transmembrane region" description="Helical" evidence="5">
    <location>
        <begin position="169"/>
        <end position="187"/>
    </location>
</feature>
<evidence type="ECO:0000256" key="2">
    <source>
        <dbReference type="ARBA" id="ARBA00022692"/>
    </source>
</evidence>
<accession>A0AA48HC72</accession>
<dbReference type="InterPro" id="IPR000620">
    <property type="entry name" value="EamA_dom"/>
</dbReference>